<evidence type="ECO:0000256" key="4">
    <source>
        <dbReference type="ARBA" id="ARBA00023298"/>
    </source>
</evidence>
<evidence type="ECO:0000256" key="2">
    <source>
        <dbReference type="ARBA" id="ARBA00004532"/>
    </source>
</evidence>
<dbReference type="GO" id="GO:0042151">
    <property type="term" value="C:nematocyst"/>
    <property type="evidence" value="ECO:0007669"/>
    <property type="project" value="UniProtKB-SubCell"/>
</dbReference>
<dbReference type="PANTHER" id="PTHR40388">
    <property type="entry name" value="BRYOPORIN"/>
    <property type="match status" value="1"/>
</dbReference>
<dbReference type="GO" id="GO:0046930">
    <property type="term" value="C:pore complex"/>
    <property type="evidence" value="ECO:0007669"/>
    <property type="project" value="InterPro"/>
</dbReference>
<dbReference type="InterPro" id="IPR009104">
    <property type="entry name" value="Anemon_actinoporin-like"/>
</dbReference>
<sequence length="212" mass="23615">MTFSKCARRCNRRTIKKDLYKAASEFSALWTTAMVKPEDCVVSLLNDVAQKSFGSLLRSVSIHLTNNCKSHVLMNPQVYTSSGHSYDPPQPTVEKGVTQVCAFGHEKGCPLGAVGVLTYDIVDSQKKAIKRLAIMFSVPFNYVSDVNWFALGLFDVAQACGESLYELMYYREGPFKREKASGSEMSFQEGKHTLIGTMCPMGNAEIKVELWD</sequence>
<keyword evidence="4" id="KW-0472">Membrane</keyword>
<dbReference type="GO" id="GO:0006812">
    <property type="term" value="P:monoatomic cation transport"/>
    <property type="evidence" value="ECO:0007669"/>
    <property type="project" value="InterPro"/>
</dbReference>
<organism evidence="6 7">
    <name type="scientific">Conger conger</name>
    <name type="common">Conger eel</name>
    <name type="synonym">Muraena conger</name>
    <dbReference type="NCBI Taxonomy" id="82655"/>
    <lineage>
        <taxon>Eukaryota</taxon>
        <taxon>Metazoa</taxon>
        <taxon>Chordata</taxon>
        <taxon>Craniata</taxon>
        <taxon>Vertebrata</taxon>
        <taxon>Euteleostomi</taxon>
        <taxon>Actinopterygii</taxon>
        <taxon>Neopterygii</taxon>
        <taxon>Teleostei</taxon>
        <taxon>Anguilliformes</taxon>
        <taxon>Congridae</taxon>
        <taxon>Conger</taxon>
    </lineage>
</organism>
<dbReference type="Gene3D" id="2.60.270.20">
    <property type="entry name" value="Cytolysin/lectin"/>
    <property type="match status" value="1"/>
</dbReference>
<dbReference type="EMBL" id="JAFJMO010000004">
    <property type="protein sequence ID" value="KAJ8280029.1"/>
    <property type="molecule type" value="Genomic_DNA"/>
</dbReference>
<accession>A0A9Q1DTJ0</accession>
<dbReference type="GO" id="GO:0044218">
    <property type="term" value="C:other organism cell membrane"/>
    <property type="evidence" value="ECO:0007669"/>
    <property type="project" value="UniProtKB-KW"/>
</dbReference>
<keyword evidence="3" id="KW-1052">Target cell membrane</keyword>
<proteinExistence type="predicted"/>
<keyword evidence="7" id="KW-1185">Reference proteome</keyword>
<reference evidence="6" key="1">
    <citation type="journal article" date="2023" name="Science">
        <title>Genome structures resolve the early diversification of teleost fishes.</title>
        <authorList>
            <person name="Parey E."/>
            <person name="Louis A."/>
            <person name="Montfort J."/>
            <person name="Bouchez O."/>
            <person name="Roques C."/>
            <person name="Iampietro C."/>
            <person name="Lluch J."/>
            <person name="Castinel A."/>
            <person name="Donnadieu C."/>
            <person name="Desvignes T."/>
            <person name="Floi Bucao C."/>
            <person name="Jouanno E."/>
            <person name="Wen M."/>
            <person name="Mejri S."/>
            <person name="Dirks R."/>
            <person name="Jansen H."/>
            <person name="Henkel C."/>
            <person name="Chen W.J."/>
            <person name="Zahm M."/>
            <person name="Cabau C."/>
            <person name="Klopp C."/>
            <person name="Thompson A.W."/>
            <person name="Robinson-Rechavi M."/>
            <person name="Braasch I."/>
            <person name="Lecointre G."/>
            <person name="Bobe J."/>
            <person name="Postlethwait J.H."/>
            <person name="Berthelot C."/>
            <person name="Roest Crollius H."/>
            <person name="Guiguen Y."/>
        </authorList>
    </citation>
    <scope>NUCLEOTIDE SEQUENCE</scope>
    <source>
        <strain evidence="6">Concon-B</strain>
    </source>
</reference>
<evidence type="ECO:0000313" key="6">
    <source>
        <dbReference type="EMBL" id="KAJ8280029.1"/>
    </source>
</evidence>
<evidence type="ECO:0000256" key="1">
    <source>
        <dbReference type="ARBA" id="ARBA00004175"/>
    </source>
</evidence>
<comment type="caution">
    <text evidence="6">The sequence shown here is derived from an EMBL/GenBank/DDBJ whole genome shotgun (WGS) entry which is preliminary data.</text>
</comment>
<gene>
    <name evidence="6" type="ORF">COCON_G00070950</name>
</gene>
<evidence type="ECO:0000313" key="7">
    <source>
        <dbReference type="Proteomes" id="UP001152803"/>
    </source>
</evidence>
<dbReference type="InterPro" id="IPR015926">
    <property type="entry name" value="Cytolysin/lectin"/>
</dbReference>
<dbReference type="Proteomes" id="UP001152803">
    <property type="component" value="Unassembled WGS sequence"/>
</dbReference>
<dbReference type="SUPFAM" id="SSF63724">
    <property type="entry name" value="Cytolysin/lectin"/>
    <property type="match status" value="1"/>
</dbReference>
<dbReference type="GO" id="GO:0046931">
    <property type="term" value="P:pore complex assembly"/>
    <property type="evidence" value="ECO:0007669"/>
    <property type="project" value="InterPro"/>
</dbReference>
<dbReference type="PANTHER" id="PTHR40388:SF1">
    <property type="entry name" value="BRYOPORIN"/>
    <property type="match status" value="1"/>
</dbReference>
<dbReference type="AlphaFoldDB" id="A0A9Q1DTJ0"/>
<dbReference type="GO" id="GO:0015267">
    <property type="term" value="F:channel activity"/>
    <property type="evidence" value="ECO:0007669"/>
    <property type="project" value="InterPro"/>
</dbReference>
<comment type="subcellular location">
    <subcellularLocation>
        <location evidence="2">Nematocyst</location>
    </subcellularLocation>
    <subcellularLocation>
        <location evidence="1">Target cell membrane</location>
    </subcellularLocation>
</comment>
<dbReference type="GO" id="GO:0051715">
    <property type="term" value="P:cytolysis in another organism"/>
    <property type="evidence" value="ECO:0007669"/>
    <property type="project" value="InterPro"/>
</dbReference>
<dbReference type="OrthoDB" id="2304600at2759"/>
<protein>
    <submittedName>
        <fullName evidence="6">Uncharacterized protein</fullName>
    </submittedName>
</protein>
<evidence type="ECO:0000256" key="3">
    <source>
        <dbReference type="ARBA" id="ARBA00022537"/>
    </source>
</evidence>
<name>A0A9Q1DTJ0_CONCO</name>
<keyword evidence="5" id="KW-0166">Nematocyst</keyword>
<dbReference type="InterPro" id="IPR050677">
    <property type="entry name" value="Actinoporin_PFT"/>
</dbReference>
<evidence type="ECO:0000256" key="5">
    <source>
        <dbReference type="ARBA" id="ARBA00023331"/>
    </source>
</evidence>
<dbReference type="Pfam" id="PF06369">
    <property type="entry name" value="Anemone_cytotox"/>
    <property type="match status" value="1"/>
</dbReference>
<keyword evidence="4" id="KW-1053">Target membrane</keyword>